<protein>
    <submittedName>
        <fullName evidence="3">Aspartate ammonia-lyase</fullName>
    </submittedName>
</protein>
<evidence type="ECO:0000313" key="3">
    <source>
        <dbReference type="EMBL" id="MBA9027638.1"/>
    </source>
</evidence>
<dbReference type="Gene3D" id="1.20.200.10">
    <property type="entry name" value="Fumarase/aspartase (Central domain)"/>
    <property type="match status" value="1"/>
</dbReference>
<dbReference type="InterPro" id="IPR024083">
    <property type="entry name" value="Fumarase/histidase_N"/>
</dbReference>
<dbReference type="Pfam" id="PF00206">
    <property type="entry name" value="Lyase_1"/>
    <property type="match status" value="1"/>
</dbReference>
<evidence type="ECO:0000256" key="1">
    <source>
        <dbReference type="ARBA" id="ARBA00023239"/>
    </source>
</evidence>
<organism evidence="3 4">
    <name type="scientific">Peribacillus huizhouensis</name>
    <dbReference type="NCBI Taxonomy" id="1501239"/>
    <lineage>
        <taxon>Bacteria</taxon>
        <taxon>Bacillati</taxon>
        <taxon>Bacillota</taxon>
        <taxon>Bacilli</taxon>
        <taxon>Bacillales</taxon>
        <taxon>Bacillaceae</taxon>
        <taxon>Peribacillus</taxon>
    </lineage>
</organism>
<gene>
    <name evidence="3" type="ORF">HNP81_002928</name>
</gene>
<dbReference type="InterPro" id="IPR051546">
    <property type="entry name" value="Aspartate_Ammonia-Lyase"/>
</dbReference>
<dbReference type="Proteomes" id="UP000626697">
    <property type="component" value="Unassembled WGS sequence"/>
</dbReference>
<name>A0ABR6CRI0_9BACI</name>
<dbReference type="EMBL" id="JACJHX010000008">
    <property type="protein sequence ID" value="MBA9027638.1"/>
    <property type="molecule type" value="Genomic_DNA"/>
</dbReference>
<keyword evidence="4" id="KW-1185">Reference proteome</keyword>
<keyword evidence="1" id="KW-0456">Lyase</keyword>
<dbReference type="PANTHER" id="PTHR42696">
    <property type="entry name" value="ASPARTATE AMMONIA-LYASE"/>
    <property type="match status" value="1"/>
</dbReference>
<accession>A0ABR6CRI0</accession>
<dbReference type="SUPFAM" id="SSF48557">
    <property type="entry name" value="L-aspartase-like"/>
    <property type="match status" value="1"/>
</dbReference>
<dbReference type="PANTHER" id="PTHR42696:SF2">
    <property type="entry name" value="ASPARTATE AMMONIA-LYASE"/>
    <property type="match status" value="1"/>
</dbReference>
<evidence type="ECO:0000313" key="4">
    <source>
        <dbReference type="Proteomes" id="UP000626697"/>
    </source>
</evidence>
<reference evidence="3 4" key="1">
    <citation type="submission" date="2020-08" db="EMBL/GenBank/DDBJ databases">
        <title>Genomic Encyclopedia of Type Strains, Phase IV (KMG-IV): sequencing the most valuable type-strain genomes for metagenomic binning, comparative biology and taxonomic classification.</title>
        <authorList>
            <person name="Goeker M."/>
        </authorList>
    </citation>
    <scope>NUCLEOTIDE SEQUENCE [LARGE SCALE GENOMIC DNA]</scope>
    <source>
        <strain evidence="3 4">DSM 105481</strain>
    </source>
</reference>
<dbReference type="InterPro" id="IPR022761">
    <property type="entry name" value="Fumarate_lyase_N"/>
</dbReference>
<dbReference type="Gene3D" id="1.10.275.10">
    <property type="entry name" value="Fumarase/aspartase (N-terminal domain)"/>
    <property type="match status" value="1"/>
</dbReference>
<comment type="caution">
    <text evidence="3">The sequence shown here is derived from an EMBL/GenBank/DDBJ whole genome shotgun (WGS) entry which is preliminary data.</text>
</comment>
<proteinExistence type="predicted"/>
<dbReference type="RefSeq" id="WP_182503060.1">
    <property type="nucleotide sequence ID" value="NZ_JACJHX010000008.1"/>
</dbReference>
<feature type="domain" description="Fumarate lyase N-terminal" evidence="2">
    <location>
        <begin position="1"/>
        <end position="107"/>
    </location>
</feature>
<sequence length="107" mass="11814">MNVNKVIANFANKVLMETGENDLNIHPVDNVNASQSALDVCHTATRIGIILSFKPLSKGIVNLIEAVEVKVEEFMPISTISRTCLQDSMRIRLCDTFSAYAAMLKDD</sequence>
<evidence type="ECO:0000259" key="2">
    <source>
        <dbReference type="Pfam" id="PF00206"/>
    </source>
</evidence>
<dbReference type="InterPro" id="IPR008948">
    <property type="entry name" value="L-Aspartase-like"/>
</dbReference>